<reference evidence="2" key="1">
    <citation type="submission" date="2014-08" db="EMBL/GenBank/DDBJ databases">
        <authorList>
            <person name="Falentin Helene"/>
        </authorList>
    </citation>
    <scope>NUCLEOTIDE SEQUENCE</scope>
</reference>
<feature type="region of interest" description="Disordered" evidence="1">
    <location>
        <begin position="1"/>
        <end position="55"/>
    </location>
</feature>
<protein>
    <submittedName>
        <fullName evidence="2">Uncharacterized protein</fullName>
    </submittedName>
</protein>
<evidence type="ECO:0000313" key="2">
    <source>
        <dbReference type="EMBL" id="CEP26269.1"/>
    </source>
</evidence>
<evidence type="ECO:0000256" key="1">
    <source>
        <dbReference type="SAM" id="MobiDB-lite"/>
    </source>
</evidence>
<sequence length="55" mass="5926">MEALNPREDEEHGSTEEVPRRTSGESHEDGSSVTARSIDEVGNVSPCGRAARDQS</sequence>
<proteinExistence type="predicted"/>
<feature type="compositionally biased region" description="Basic and acidic residues" evidence="1">
    <location>
        <begin position="1"/>
        <end position="30"/>
    </location>
</feature>
<dbReference type="EMBL" id="LM676400">
    <property type="protein sequence ID" value="CEP26269.1"/>
    <property type="molecule type" value="Genomic_DNA"/>
</dbReference>
<organism evidence="2">
    <name type="scientific">Propionibacterium freudenreichii subsp. freudenreichii</name>
    <dbReference type="NCBI Taxonomy" id="66712"/>
    <lineage>
        <taxon>Bacteria</taxon>
        <taxon>Bacillati</taxon>
        <taxon>Actinomycetota</taxon>
        <taxon>Actinomycetes</taxon>
        <taxon>Propionibacteriales</taxon>
        <taxon>Propionibacteriaceae</taxon>
        <taxon>Propionibacterium</taxon>
    </lineage>
</organism>
<gene>
    <name evidence="2" type="ORF">PFCIRM138_06300</name>
</gene>
<dbReference type="AlphaFoldDB" id="A0A068VP38"/>
<accession>A0A068VP38</accession>
<name>A0A068VP38_PROFF</name>